<dbReference type="PANTHER" id="PTHR21301">
    <property type="entry name" value="REVERSE TRANSCRIPTASE"/>
    <property type="match status" value="1"/>
</dbReference>
<reference evidence="1" key="1">
    <citation type="submission" date="2023-07" db="EMBL/GenBank/DDBJ databases">
        <authorList>
            <person name="Stuckert A."/>
        </authorList>
    </citation>
    <scope>NUCLEOTIDE SEQUENCE</scope>
</reference>
<name>A0ABN9MD12_9NEOB</name>
<gene>
    <name evidence="1" type="ORF">RIMI_LOCUS19459558</name>
</gene>
<organism evidence="1 2">
    <name type="scientific">Ranitomeya imitator</name>
    <name type="common">mimic poison frog</name>
    <dbReference type="NCBI Taxonomy" id="111125"/>
    <lineage>
        <taxon>Eukaryota</taxon>
        <taxon>Metazoa</taxon>
        <taxon>Chordata</taxon>
        <taxon>Craniata</taxon>
        <taxon>Vertebrata</taxon>
        <taxon>Euteleostomi</taxon>
        <taxon>Amphibia</taxon>
        <taxon>Batrachia</taxon>
        <taxon>Anura</taxon>
        <taxon>Neobatrachia</taxon>
        <taxon>Hyloidea</taxon>
        <taxon>Dendrobatidae</taxon>
        <taxon>Dendrobatinae</taxon>
        <taxon>Ranitomeya</taxon>
    </lineage>
</organism>
<dbReference type="EMBL" id="CAUEEQ010062173">
    <property type="protein sequence ID" value="CAJ0964658.1"/>
    <property type="molecule type" value="Genomic_DNA"/>
</dbReference>
<sequence length="173" mass="20254">MSSSAHVVKYMWSETTQAIKDRISHHKSDIRCKKNHLPIPYHFNTAGHTIAQLRFWVLEQVNVGRRSGDLTKRLLAREAYWIHILQSMEPKGLNRDFDVTGYFMIFLSYYDTYLPLVPAMRDRPLHQPISSFVCVPQSVSQSTSSIPGIPMTHFRFCASQEYFTVECRRYRHT</sequence>
<evidence type="ECO:0000313" key="1">
    <source>
        <dbReference type="EMBL" id="CAJ0964658.1"/>
    </source>
</evidence>
<comment type="caution">
    <text evidence="1">The sequence shown here is derived from an EMBL/GenBank/DDBJ whole genome shotgun (WGS) entry which is preliminary data.</text>
</comment>
<keyword evidence="2" id="KW-1185">Reference proteome</keyword>
<protein>
    <submittedName>
        <fullName evidence="1">Uncharacterized protein</fullName>
    </submittedName>
</protein>
<dbReference type="PANTHER" id="PTHR21301:SF12">
    <property type="match status" value="1"/>
</dbReference>
<dbReference type="Proteomes" id="UP001176940">
    <property type="component" value="Unassembled WGS sequence"/>
</dbReference>
<proteinExistence type="predicted"/>
<accession>A0ABN9MD12</accession>
<evidence type="ECO:0000313" key="2">
    <source>
        <dbReference type="Proteomes" id="UP001176940"/>
    </source>
</evidence>